<keyword evidence="2" id="KW-0807">Transducer</keyword>
<dbReference type="SUPFAM" id="SSF58104">
    <property type="entry name" value="Methyl-accepting chemotaxis protein (MCP) signaling domain"/>
    <property type="match status" value="1"/>
</dbReference>
<dbReference type="GO" id="GO:0007165">
    <property type="term" value="P:signal transduction"/>
    <property type="evidence" value="ECO:0007669"/>
    <property type="project" value="UniProtKB-KW"/>
</dbReference>
<dbReference type="PROSITE" id="PS50192">
    <property type="entry name" value="T_SNARE"/>
    <property type="match status" value="1"/>
</dbReference>
<evidence type="ECO:0000256" key="1">
    <source>
        <dbReference type="ARBA" id="ARBA00029447"/>
    </source>
</evidence>
<dbReference type="InterPro" id="IPR035965">
    <property type="entry name" value="PAS-like_dom_sf"/>
</dbReference>
<evidence type="ECO:0000256" key="2">
    <source>
        <dbReference type="PROSITE-ProRule" id="PRU00284"/>
    </source>
</evidence>
<dbReference type="SMART" id="SM00091">
    <property type="entry name" value="PAS"/>
    <property type="match status" value="2"/>
</dbReference>
<keyword evidence="8" id="KW-1185">Reference proteome</keyword>
<comment type="similarity">
    <text evidence="1">Belongs to the methyl-accepting chemotaxis (MCP) protein family.</text>
</comment>
<dbReference type="InterPro" id="IPR000014">
    <property type="entry name" value="PAS"/>
</dbReference>
<evidence type="ECO:0000313" key="8">
    <source>
        <dbReference type="Proteomes" id="UP000186002"/>
    </source>
</evidence>
<sequence length="501" mass="54695">MVGKFFGSDAKNILGALNRSQAMIEFEPDGTIIHANKNFLDAMGYTLEEIKGKHHSIFVDPEERKSPEYAVFWKELAAGGFMAKEFRRISKSGKDIWIQATYNPVMNAGGKVYKVVKFASDITEEKEKQFLIQGQMNAINRSQAVIEFELDGTIVWANQNFLDAVGYRLDEIKGKHHRIFLSKEQSSAPAYAKFWEDLRKGEYKSGDFRRYSKSGEEIWIQATYNPIMNSRGKPVRVVKFASNIADQVQEKLRKERIQLEIDADLNNMVDSVSKVNHDAMNASVASNQTSQNVQAVAAAAEELVASIEEITRQVTHAQTISDRAVSEARGSTEIMAGLASDSQRIGEIIELIDSIANQTNLLALNATIEAARAGEAGKGFAVVASEVKSLASQTGKATEDIRTQIESVQGSVGRAGDAIEAIMKIIQNVNEISSGIAAAITEQSAVTRDISDNMQRAARETMAASSSLGNISGSTSGIENVAHKIREASLSIAVSASAYNQ</sequence>
<dbReference type="PROSITE" id="PS50112">
    <property type="entry name" value="PAS"/>
    <property type="match status" value="1"/>
</dbReference>
<evidence type="ECO:0000259" key="3">
    <source>
        <dbReference type="PROSITE" id="PS50111"/>
    </source>
</evidence>
<dbReference type="InterPro" id="IPR050903">
    <property type="entry name" value="Bact_Chemotaxis_MeTrfase"/>
</dbReference>
<dbReference type="PANTHER" id="PTHR24422">
    <property type="entry name" value="CHEMOTAXIS PROTEIN METHYLTRANSFERASE"/>
    <property type="match status" value="1"/>
</dbReference>
<gene>
    <name evidence="7" type="ORF">SAMN05444272_1100</name>
</gene>
<dbReference type="EMBL" id="FRBW01000001">
    <property type="protein sequence ID" value="SHL63691.1"/>
    <property type="molecule type" value="Genomic_DNA"/>
</dbReference>
<dbReference type="RefSeq" id="WP_073009798.1">
    <property type="nucleotide sequence ID" value="NZ_FRBW01000001.1"/>
</dbReference>
<evidence type="ECO:0000259" key="4">
    <source>
        <dbReference type="PROSITE" id="PS50112"/>
    </source>
</evidence>
<accession>A0A1M7C8Y7</accession>
<dbReference type="PRINTS" id="PR00260">
    <property type="entry name" value="CHEMTRNSDUCR"/>
</dbReference>
<name>A0A1M7C8Y7_9HYPH</name>
<feature type="domain" description="T-SNARE coiled-coil homology" evidence="6">
    <location>
        <begin position="417"/>
        <end position="471"/>
    </location>
</feature>
<dbReference type="NCBIfam" id="TIGR00229">
    <property type="entry name" value="sensory_box"/>
    <property type="match status" value="2"/>
</dbReference>
<evidence type="ECO:0000313" key="7">
    <source>
        <dbReference type="EMBL" id="SHL63691.1"/>
    </source>
</evidence>
<dbReference type="GO" id="GO:0006935">
    <property type="term" value="P:chemotaxis"/>
    <property type="evidence" value="ECO:0007669"/>
    <property type="project" value="InterPro"/>
</dbReference>
<dbReference type="SMART" id="SM00086">
    <property type="entry name" value="PAC"/>
    <property type="match status" value="2"/>
</dbReference>
<dbReference type="SUPFAM" id="SSF55785">
    <property type="entry name" value="PYP-like sensor domain (PAS domain)"/>
    <property type="match status" value="2"/>
</dbReference>
<dbReference type="InterPro" id="IPR000700">
    <property type="entry name" value="PAS-assoc_C"/>
</dbReference>
<feature type="domain" description="PAS" evidence="4">
    <location>
        <begin position="23"/>
        <end position="64"/>
    </location>
</feature>
<dbReference type="OrthoDB" id="9765776at2"/>
<dbReference type="Pfam" id="PF08447">
    <property type="entry name" value="PAS_3"/>
    <property type="match status" value="2"/>
</dbReference>
<dbReference type="CDD" id="cd00130">
    <property type="entry name" value="PAS"/>
    <property type="match status" value="2"/>
</dbReference>
<feature type="domain" description="PAC" evidence="5">
    <location>
        <begin position="82"/>
        <end position="134"/>
    </location>
</feature>
<dbReference type="SMART" id="SM00283">
    <property type="entry name" value="MA"/>
    <property type="match status" value="1"/>
</dbReference>
<dbReference type="InterPro" id="IPR001610">
    <property type="entry name" value="PAC"/>
</dbReference>
<dbReference type="InterPro" id="IPR004090">
    <property type="entry name" value="Chemotax_Me-accpt_rcpt"/>
</dbReference>
<dbReference type="AlphaFoldDB" id="A0A1M7C8Y7"/>
<dbReference type="GO" id="GO:0004888">
    <property type="term" value="F:transmembrane signaling receptor activity"/>
    <property type="evidence" value="ECO:0007669"/>
    <property type="project" value="InterPro"/>
</dbReference>
<dbReference type="STRING" id="735517.SAMN05444272_1100"/>
<evidence type="ECO:0000259" key="5">
    <source>
        <dbReference type="PROSITE" id="PS50113"/>
    </source>
</evidence>
<dbReference type="GO" id="GO:0016020">
    <property type="term" value="C:membrane"/>
    <property type="evidence" value="ECO:0007669"/>
    <property type="project" value="InterPro"/>
</dbReference>
<dbReference type="InterPro" id="IPR013655">
    <property type="entry name" value="PAS_fold_3"/>
</dbReference>
<dbReference type="Proteomes" id="UP000186002">
    <property type="component" value="Unassembled WGS sequence"/>
</dbReference>
<dbReference type="InterPro" id="IPR004089">
    <property type="entry name" value="MCPsignal_dom"/>
</dbReference>
<dbReference type="Pfam" id="PF00015">
    <property type="entry name" value="MCPsignal"/>
    <property type="match status" value="1"/>
</dbReference>
<dbReference type="PROSITE" id="PS50111">
    <property type="entry name" value="CHEMOTAXIS_TRANSDUC_2"/>
    <property type="match status" value="1"/>
</dbReference>
<feature type="domain" description="Methyl-accepting transducer" evidence="3">
    <location>
        <begin position="257"/>
        <end position="479"/>
    </location>
</feature>
<dbReference type="PANTHER" id="PTHR24422:SF10">
    <property type="entry name" value="CHEMOTAXIS PROTEIN METHYLTRANSFERASE 2"/>
    <property type="match status" value="1"/>
</dbReference>
<proteinExistence type="inferred from homology"/>
<dbReference type="PROSITE" id="PS50113">
    <property type="entry name" value="PAC"/>
    <property type="match status" value="2"/>
</dbReference>
<evidence type="ECO:0000259" key="6">
    <source>
        <dbReference type="PROSITE" id="PS50192"/>
    </source>
</evidence>
<organism evidence="7 8">
    <name type="scientific">Roseibium suaedae</name>
    <dbReference type="NCBI Taxonomy" id="735517"/>
    <lineage>
        <taxon>Bacteria</taxon>
        <taxon>Pseudomonadati</taxon>
        <taxon>Pseudomonadota</taxon>
        <taxon>Alphaproteobacteria</taxon>
        <taxon>Hyphomicrobiales</taxon>
        <taxon>Stappiaceae</taxon>
        <taxon>Roseibium</taxon>
    </lineage>
</organism>
<feature type="domain" description="PAC" evidence="5">
    <location>
        <begin position="204"/>
        <end position="256"/>
    </location>
</feature>
<protein>
    <submittedName>
        <fullName evidence="7">Methyl-accepting chemotaxis sensory transducer with Pas/Pac sensor</fullName>
    </submittedName>
</protein>
<dbReference type="Gene3D" id="3.30.450.20">
    <property type="entry name" value="PAS domain"/>
    <property type="match status" value="2"/>
</dbReference>
<dbReference type="Gene3D" id="1.10.287.950">
    <property type="entry name" value="Methyl-accepting chemotaxis protein"/>
    <property type="match status" value="1"/>
</dbReference>
<dbReference type="InterPro" id="IPR000727">
    <property type="entry name" value="T_SNARE_dom"/>
</dbReference>
<reference evidence="7 8" key="1">
    <citation type="submission" date="2016-11" db="EMBL/GenBank/DDBJ databases">
        <authorList>
            <person name="Jaros S."/>
            <person name="Januszkiewicz K."/>
            <person name="Wedrychowicz H."/>
        </authorList>
    </citation>
    <scope>NUCLEOTIDE SEQUENCE [LARGE SCALE GENOMIC DNA]</scope>
    <source>
        <strain evidence="7 8">DSM 22153</strain>
    </source>
</reference>